<dbReference type="OrthoDB" id="6381216at2759"/>
<dbReference type="GO" id="GO:0006310">
    <property type="term" value="P:DNA recombination"/>
    <property type="evidence" value="ECO:0007669"/>
    <property type="project" value="UniProtKB-KW"/>
</dbReference>
<sequence>MSSPNFPRGRLGLRAEFVNSQRRREKGVLKIVNAREEAYIRTQLKIMDIGPPLIDLYSRLSSMADDSPEMLRSRRSLQAALQQWGRAFAHISRKRRESVVSATDPRIDYLLKDDNVFSGNKEARELLFTGSFLELMLREANQDETLAKRDRAEAAAARGRRNPVRSVRRIQLTDSATRQDQFCERQNVERGRARGRRGFCDPRGGRVRGNPSRRYELSNFCIRTPSLHLTDHKKVGARLRNFARNWESVTDDPWLLDTVANGFKINFLSQPVQRKYPHDISMSEEMQMICQAEISSLLEKEAIIEVVDKADGFVCAFFCVPKKLQGYRPIVNLKPLNKFIRYEHFKMENLETVRFLVRKGDWFVKLDLKDAYLTVPVHSSQQKYLRFLWRGRIFQFCCMAFGLSPAPRIFTKILRVVVAFLRKQGMRLVVYLDDFLIMSESEEEARSDLATALDLLQSLGFLINWEKSLVNTTQNIEYLGMVIDSVKLSFSLPQTKVLEVREMCRKALVAGEVSLRNVASILGNFTWAIPSIPFAQSHYRSMQRFFIAASKKAQDNLKVKCALSPESKTDLKWWVDNLEKVNGKEFFPKKPDVEICSNASLSGWGAVCDNVTTRGPWTAEQSNLHINCLELTGALYALQSFAKDVYQLFIRMYLDNSTAVCYINKGGGTKSAELTAIAKSLSNFCEQRKLTIEAVHLAGVLNVKADKESRTECDASDWMLNRLVFKRLSDMWRVDIDLFSFYWNAQLPSFVSWRPQPGATAVNAFSLNWQGRLGYAFPPFALISRCLEKIRREKANIVMVCPVWPAQTWFPVLLEMVCDVPRLLRPSPNLLVSAKGETHPLLQTNTLQLAAWKLSGEISVGRAFRTRWSTFLWPEIVPLRTRHTSQPGGIGLIGVFNGVKIPCQSMLSKTLPVVDGRPLGIHPLIKNLLSGCYNLNPPKPKYSYSWDPSTVISYLSSLGDNLSLPLAILTRKTTVLLALASLLRVSELVSISLPSISFLNGEMKFTLLAPRKAQHAGPLQSIMIPGLPEENCCPVKAVKAYIDCTSQFRNDTNRNVLFVSLISPHGKVTANTMSGWIRTCLGMCGVDTSVFKAHSTRGAAASKAEKLGISVDAILKAGHWSTESTFSKFYKRSTTPSIVAAVFQPNFQV</sequence>
<dbReference type="Gene3D" id="1.10.443.10">
    <property type="entry name" value="Intergrase catalytic core"/>
    <property type="match status" value="1"/>
</dbReference>
<proteinExistence type="predicted"/>
<dbReference type="GO" id="GO:0003677">
    <property type="term" value="F:DNA binding"/>
    <property type="evidence" value="ECO:0007669"/>
    <property type="project" value="InterPro"/>
</dbReference>
<dbReference type="InterPro" id="IPR043128">
    <property type="entry name" value="Rev_trsase/Diguanyl_cyclase"/>
</dbReference>
<dbReference type="InterPro" id="IPR011010">
    <property type="entry name" value="DNA_brk_join_enz"/>
</dbReference>
<dbReference type="AlphaFoldDB" id="A0A164ZCT3"/>
<keyword evidence="1" id="KW-0233">DNA recombination</keyword>
<name>A0A164ZCT3_9CRUS</name>
<dbReference type="SUPFAM" id="SSF56349">
    <property type="entry name" value="DNA breaking-rejoining enzymes"/>
    <property type="match status" value="1"/>
</dbReference>
<dbReference type="CDD" id="cd09275">
    <property type="entry name" value="RNase_HI_RT_DIRS1"/>
    <property type="match status" value="1"/>
</dbReference>
<evidence type="ECO:0000313" key="5">
    <source>
        <dbReference type="Proteomes" id="UP000076858"/>
    </source>
</evidence>
<dbReference type="SUPFAM" id="SSF56672">
    <property type="entry name" value="DNA/RNA polymerases"/>
    <property type="match status" value="1"/>
</dbReference>
<dbReference type="PROSITE" id="PS51898">
    <property type="entry name" value="TYR_RECOMBINASE"/>
    <property type="match status" value="1"/>
</dbReference>
<dbReference type="PANTHER" id="PTHR33050">
    <property type="entry name" value="REVERSE TRANSCRIPTASE DOMAIN-CONTAINING PROTEIN"/>
    <property type="match status" value="1"/>
</dbReference>
<dbReference type="Pfam" id="PF00078">
    <property type="entry name" value="RVT_1"/>
    <property type="match status" value="1"/>
</dbReference>
<dbReference type="InterPro" id="IPR000477">
    <property type="entry name" value="RT_dom"/>
</dbReference>
<dbReference type="InterPro" id="IPR002104">
    <property type="entry name" value="Integrase_catalytic"/>
</dbReference>
<dbReference type="EMBL" id="LRGB01000744">
    <property type="protein sequence ID" value="KZS16213.1"/>
    <property type="molecule type" value="Genomic_DNA"/>
</dbReference>
<reference evidence="4 5" key="1">
    <citation type="submission" date="2016-03" db="EMBL/GenBank/DDBJ databases">
        <title>EvidentialGene: Evidence-directed Construction of Genes on Genomes.</title>
        <authorList>
            <person name="Gilbert D.G."/>
            <person name="Choi J.-H."/>
            <person name="Mockaitis K."/>
            <person name="Colbourne J."/>
            <person name="Pfrender M."/>
        </authorList>
    </citation>
    <scope>NUCLEOTIDE SEQUENCE [LARGE SCALE GENOMIC DNA]</scope>
    <source>
        <strain evidence="4 5">Xinb3</strain>
        <tissue evidence="4">Complete organism</tissue>
    </source>
</reference>
<dbReference type="PROSITE" id="PS50878">
    <property type="entry name" value="RT_POL"/>
    <property type="match status" value="1"/>
</dbReference>
<dbReference type="CDD" id="cd03714">
    <property type="entry name" value="RT_DIRS1"/>
    <property type="match status" value="1"/>
</dbReference>
<dbReference type="InterPro" id="IPR052055">
    <property type="entry name" value="Hepadnavirus_pol/RT"/>
</dbReference>
<evidence type="ECO:0000259" key="2">
    <source>
        <dbReference type="PROSITE" id="PS50878"/>
    </source>
</evidence>
<feature type="domain" description="Tyr recombinase" evidence="3">
    <location>
        <begin position="938"/>
        <end position="1144"/>
    </location>
</feature>
<dbReference type="STRING" id="35525.A0A164ZCT3"/>
<evidence type="ECO:0000259" key="3">
    <source>
        <dbReference type="PROSITE" id="PS51898"/>
    </source>
</evidence>
<dbReference type="InterPro" id="IPR013762">
    <property type="entry name" value="Integrase-like_cat_sf"/>
</dbReference>
<accession>A0A164ZCT3</accession>
<dbReference type="GO" id="GO:0071897">
    <property type="term" value="P:DNA biosynthetic process"/>
    <property type="evidence" value="ECO:0007669"/>
    <property type="project" value="UniProtKB-ARBA"/>
</dbReference>
<evidence type="ECO:0008006" key="6">
    <source>
        <dbReference type="Google" id="ProtNLM"/>
    </source>
</evidence>
<evidence type="ECO:0000256" key="1">
    <source>
        <dbReference type="ARBA" id="ARBA00023172"/>
    </source>
</evidence>
<comment type="caution">
    <text evidence="4">The sequence shown here is derived from an EMBL/GenBank/DDBJ whole genome shotgun (WGS) entry which is preliminary data.</text>
</comment>
<evidence type="ECO:0000313" key="4">
    <source>
        <dbReference type="EMBL" id="KZS16213.1"/>
    </source>
</evidence>
<keyword evidence="5" id="KW-1185">Reference proteome</keyword>
<dbReference type="Gene3D" id="3.10.10.10">
    <property type="entry name" value="HIV Type 1 Reverse Transcriptase, subunit A, domain 1"/>
    <property type="match status" value="1"/>
</dbReference>
<gene>
    <name evidence="4" type="ORF">APZ42_018086</name>
</gene>
<dbReference type="PANTHER" id="PTHR33050:SF7">
    <property type="entry name" value="RIBONUCLEASE H"/>
    <property type="match status" value="1"/>
</dbReference>
<protein>
    <recommendedName>
        <fullName evidence="6">Reverse transcriptase domain-containing protein</fullName>
    </recommendedName>
</protein>
<feature type="domain" description="Reverse transcriptase" evidence="2">
    <location>
        <begin position="301"/>
        <end position="483"/>
    </location>
</feature>
<dbReference type="InterPro" id="IPR043502">
    <property type="entry name" value="DNA/RNA_pol_sf"/>
</dbReference>
<dbReference type="Gene3D" id="3.30.70.270">
    <property type="match status" value="1"/>
</dbReference>
<dbReference type="Pfam" id="PF00589">
    <property type="entry name" value="Phage_integrase"/>
    <property type="match status" value="1"/>
</dbReference>
<organism evidence="4 5">
    <name type="scientific">Daphnia magna</name>
    <dbReference type="NCBI Taxonomy" id="35525"/>
    <lineage>
        <taxon>Eukaryota</taxon>
        <taxon>Metazoa</taxon>
        <taxon>Ecdysozoa</taxon>
        <taxon>Arthropoda</taxon>
        <taxon>Crustacea</taxon>
        <taxon>Branchiopoda</taxon>
        <taxon>Diplostraca</taxon>
        <taxon>Cladocera</taxon>
        <taxon>Anomopoda</taxon>
        <taxon>Daphniidae</taxon>
        <taxon>Daphnia</taxon>
    </lineage>
</organism>
<dbReference type="Proteomes" id="UP000076858">
    <property type="component" value="Unassembled WGS sequence"/>
</dbReference>
<dbReference type="GO" id="GO:0015074">
    <property type="term" value="P:DNA integration"/>
    <property type="evidence" value="ECO:0007669"/>
    <property type="project" value="InterPro"/>
</dbReference>